<evidence type="ECO:0000256" key="1">
    <source>
        <dbReference type="ARBA" id="ARBA00001946"/>
    </source>
</evidence>
<keyword evidence="6" id="KW-0963">Cytoplasm</keyword>
<dbReference type="PROSITE" id="PS51483">
    <property type="entry name" value="B5"/>
    <property type="match status" value="1"/>
</dbReference>
<dbReference type="AlphaFoldDB" id="A0AAW2H6K0"/>
<dbReference type="PANTHER" id="PTHR10947">
    <property type="entry name" value="PHENYLALANYL-TRNA SYNTHETASE BETA CHAIN AND LEUCINE-RICH REPEAT-CONTAINING PROTEIN 47"/>
    <property type="match status" value="1"/>
</dbReference>
<keyword evidence="13" id="KW-0030">Aminoacyl-tRNA synthetase</keyword>
<evidence type="ECO:0000256" key="2">
    <source>
        <dbReference type="ARBA" id="ARBA00004496"/>
    </source>
</evidence>
<keyword evidence="7" id="KW-0436">Ligase</keyword>
<dbReference type="InterPro" id="IPR020094">
    <property type="entry name" value="TruA/RsuA/RluB/E/F_N"/>
</dbReference>
<keyword evidence="11" id="KW-0460">Magnesium</keyword>
<dbReference type="Gene3D" id="3.30.930.10">
    <property type="entry name" value="Bira Bifunctional Protein, Domain 2"/>
    <property type="match status" value="1"/>
</dbReference>
<evidence type="ECO:0000256" key="12">
    <source>
        <dbReference type="ARBA" id="ARBA00022917"/>
    </source>
</evidence>
<comment type="cofactor">
    <cofactor evidence="1">
        <name>Mg(2+)</name>
        <dbReference type="ChEBI" id="CHEBI:18420"/>
    </cofactor>
</comment>
<dbReference type="Gene3D" id="3.30.70.580">
    <property type="entry name" value="Pseudouridine synthase I, catalytic domain, N-terminal subdomain"/>
    <property type="match status" value="1"/>
</dbReference>
<dbReference type="InterPro" id="IPR005147">
    <property type="entry name" value="tRNA_synthase_B5-dom"/>
</dbReference>
<reference evidence="18" key="1">
    <citation type="journal article" date="2024" name="Gigascience">
        <title>Chromosome-level genome of the poultry shaft louse Menopon gallinae provides insight into the host-switching and adaptive evolution of parasitic lice.</title>
        <authorList>
            <person name="Xu Y."/>
            <person name="Ma L."/>
            <person name="Liu S."/>
            <person name="Liang Y."/>
            <person name="Liu Q."/>
            <person name="He Z."/>
            <person name="Tian L."/>
            <person name="Duan Y."/>
            <person name="Cai W."/>
            <person name="Li H."/>
            <person name="Song F."/>
        </authorList>
    </citation>
    <scope>NUCLEOTIDE SEQUENCE</scope>
    <source>
        <strain evidence="18">Cailab_2023a</strain>
    </source>
</reference>
<evidence type="ECO:0000256" key="7">
    <source>
        <dbReference type="ARBA" id="ARBA00022598"/>
    </source>
</evidence>
<evidence type="ECO:0000313" key="18">
    <source>
        <dbReference type="EMBL" id="KAL0263956.1"/>
    </source>
</evidence>
<dbReference type="GO" id="GO:0001522">
    <property type="term" value="P:pseudouridine synthesis"/>
    <property type="evidence" value="ECO:0007669"/>
    <property type="project" value="InterPro"/>
</dbReference>
<dbReference type="Pfam" id="PF18262">
    <property type="entry name" value="PhetRS_B1"/>
    <property type="match status" value="1"/>
</dbReference>
<sequence>MPTVTVPKSTLRSFNKLFTDEELNSLLFDFGLEVDEVTETEFKIEVPNNRHDLLCTNGIVQALQAYLDIKCYEDVDVRDAGLLVSADCKSRPFVACAVIQNIVLGQDGYGELIKYQEMLGTSLGKHRQIVAIGLHDFDTIAFPLRYTEVPPSEATFRPLGFDASVKGESMREALKDVPQGRYCSLLGDVYPVLLDRDGSILSLPPVINSEHSKISPATRNVFVDVTGTSFCKVNAALKHLLYNFRGEGVLSVTVNGKTTPVFSNLKFQFTVAEISAELGLRLTEEEACAYFRRMMHRASRDGPYIAVRVSDARSDVLHKVDLVEDIAIAHGFNNFERMLPAMPCVGAFLPVNAFVDKLRMECALLGFLEAQCLVLEQKTSPDQVHIASCRSAETQALRSSLLPGLLKSVSANLHAELPIRIFEAGDVVDGVENKRELCGVVAGKTAKIEEVQGALTQLLRKCHVVHEYKEEACSFYYPGRAGAAQVGGVCVAHFGIVSGDVCRLHRVPLACASFKVDKHAFLVAYNGKNYRGCQHNGDTETVEKAFVEGLVETGLIKACNGCPAKIGLQRCSRTDAGVHAAMNVFVAKTSEDPGDAEALRSVLAARDIHVYGAVRVSKHFNVMRACDSRVYEYFVPTFFLGGATHAEDLKNFAEGGDLDDVRAFRLGDVGGVAAVFKNYVGTREYHNFTTSKNERGTQRYIRAVDVDLVERDGIEYARVSLHGQGFLYNQVRKMVGHAVEHVRYAADGDFFRPFGAERTRVSTAPAQFLLLERPLFCAYNGSPRRVHAPIAVDEEALLSTKERIVYAEILRPENVCHFFQWAFRAACVALGVPLPIQARADAVSHEIGAMQRDALGVAEAAPHSPDDFGGPQAEHRDRGVVKREHGEGR</sequence>
<dbReference type="Gene3D" id="3.30.70.660">
    <property type="entry name" value="Pseudouridine synthase I, catalytic domain, C-terminal subdomain"/>
    <property type="match status" value="1"/>
</dbReference>
<dbReference type="SMART" id="SM00873">
    <property type="entry name" value="B3_4"/>
    <property type="match status" value="1"/>
</dbReference>
<evidence type="ECO:0000256" key="8">
    <source>
        <dbReference type="ARBA" id="ARBA00022723"/>
    </source>
</evidence>
<name>A0AAW2H6K0_9NEOP</name>
<keyword evidence="9" id="KW-0547">Nucleotide-binding</keyword>
<dbReference type="NCBIfam" id="TIGR00471">
    <property type="entry name" value="pheT_arch"/>
    <property type="match status" value="1"/>
</dbReference>
<feature type="compositionally biased region" description="Basic and acidic residues" evidence="16">
    <location>
        <begin position="873"/>
        <end position="889"/>
    </location>
</feature>
<dbReference type="InterPro" id="IPR020103">
    <property type="entry name" value="PsdUridine_synth_cat_dom_sf"/>
</dbReference>
<dbReference type="InterPro" id="IPR005146">
    <property type="entry name" value="B3/B4_tRNA-bd"/>
</dbReference>
<dbReference type="GO" id="GO:0000287">
    <property type="term" value="F:magnesium ion binding"/>
    <property type="evidence" value="ECO:0007669"/>
    <property type="project" value="InterPro"/>
</dbReference>
<dbReference type="InterPro" id="IPR009061">
    <property type="entry name" value="DNA-bd_dom_put_sf"/>
</dbReference>
<dbReference type="GO" id="GO:0004826">
    <property type="term" value="F:phenylalanine-tRNA ligase activity"/>
    <property type="evidence" value="ECO:0007669"/>
    <property type="project" value="UniProtKB-EC"/>
</dbReference>
<evidence type="ECO:0000256" key="15">
    <source>
        <dbReference type="ARBA" id="ARBA00033189"/>
    </source>
</evidence>
<dbReference type="InterPro" id="IPR040659">
    <property type="entry name" value="PhetRS_B1"/>
</dbReference>
<dbReference type="GO" id="GO:0006432">
    <property type="term" value="P:phenylalanyl-tRNA aminoacylation"/>
    <property type="evidence" value="ECO:0007669"/>
    <property type="project" value="InterPro"/>
</dbReference>
<dbReference type="InterPro" id="IPR020825">
    <property type="entry name" value="Phe-tRNA_synthase-like_B3/B4"/>
</dbReference>
<evidence type="ECO:0000256" key="3">
    <source>
        <dbReference type="ARBA" id="ARBA00007438"/>
    </source>
</evidence>
<evidence type="ECO:0000256" key="11">
    <source>
        <dbReference type="ARBA" id="ARBA00022842"/>
    </source>
</evidence>
<dbReference type="InterPro" id="IPR020097">
    <property type="entry name" value="PsdUridine_synth_TruA_a/b_dom"/>
</dbReference>
<dbReference type="GO" id="GO:0003723">
    <property type="term" value="F:RNA binding"/>
    <property type="evidence" value="ECO:0007669"/>
    <property type="project" value="InterPro"/>
</dbReference>
<evidence type="ECO:0000256" key="14">
    <source>
        <dbReference type="ARBA" id="ARBA00023235"/>
    </source>
</evidence>
<dbReference type="GO" id="GO:0009982">
    <property type="term" value="F:pseudouridine synthase activity"/>
    <property type="evidence" value="ECO:0007669"/>
    <property type="project" value="InterPro"/>
</dbReference>
<feature type="region of interest" description="Disordered" evidence="16">
    <location>
        <begin position="859"/>
        <end position="889"/>
    </location>
</feature>
<dbReference type="SUPFAM" id="SSF46955">
    <property type="entry name" value="Putative DNA-binding domain"/>
    <property type="match status" value="2"/>
</dbReference>
<evidence type="ECO:0000256" key="5">
    <source>
        <dbReference type="ARBA" id="ARBA00017032"/>
    </source>
</evidence>
<accession>A0AAW2H6K0</accession>
<comment type="caution">
    <text evidence="18">The sequence shown here is derived from an EMBL/GenBank/DDBJ whole genome shotgun (WGS) entry which is preliminary data.</text>
</comment>
<dbReference type="InterPro" id="IPR004531">
    <property type="entry name" value="Phe-tRNA-synth_IIc_bsu_arc_euk"/>
</dbReference>
<keyword evidence="14" id="KW-0413">Isomerase</keyword>
<dbReference type="SUPFAM" id="SSF55681">
    <property type="entry name" value="Class II aaRS and biotin synthetases"/>
    <property type="match status" value="1"/>
</dbReference>
<evidence type="ECO:0000256" key="4">
    <source>
        <dbReference type="ARBA" id="ARBA00012814"/>
    </source>
</evidence>
<comment type="similarity">
    <text evidence="3">Belongs to the phenylalanyl-tRNA synthetase beta subunit family. Type 2 subfamily.</text>
</comment>
<proteinExistence type="inferred from homology"/>
<dbReference type="Pfam" id="PF17759">
    <property type="entry name" value="tRNA_synthFbeta"/>
    <property type="match status" value="1"/>
</dbReference>
<dbReference type="SMART" id="SM00874">
    <property type="entry name" value="B5"/>
    <property type="match status" value="1"/>
</dbReference>
<dbReference type="Pfam" id="PF01416">
    <property type="entry name" value="PseudoU_synth_1"/>
    <property type="match status" value="1"/>
</dbReference>
<protein>
    <recommendedName>
        <fullName evidence="5">Phenylalanine--tRNA ligase beta subunit</fullName>
        <ecNumber evidence="4">6.1.1.20</ecNumber>
    </recommendedName>
    <alternativeName>
        <fullName evidence="15">Phenylalanyl-tRNA synthetase beta subunit</fullName>
    </alternativeName>
</protein>
<evidence type="ECO:0000256" key="6">
    <source>
        <dbReference type="ARBA" id="ARBA00022490"/>
    </source>
</evidence>
<dbReference type="InterPro" id="IPR020095">
    <property type="entry name" value="PsdUridine_synth_TruA_C"/>
</dbReference>
<dbReference type="Gene3D" id="3.50.40.10">
    <property type="entry name" value="Phenylalanyl-trna Synthetase, Chain B, domain 3"/>
    <property type="match status" value="1"/>
</dbReference>
<feature type="domain" description="B5" evidence="17">
    <location>
        <begin position="262"/>
        <end position="337"/>
    </location>
</feature>
<organism evidence="18">
    <name type="scientific">Menopon gallinae</name>
    <name type="common">poultry shaft louse</name>
    <dbReference type="NCBI Taxonomy" id="328185"/>
    <lineage>
        <taxon>Eukaryota</taxon>
        <taxon>Metazoa</taxon>
        <taxon>Ecdysozoa</taxon>
        <taxon>Arthropoda</taxon>
        <taxon>Hexapoda</taxon>
        <taxon>Insecta</taxon>
        <taxon>Pterygota</taxon>
        <taxon>Neoptera</taxon>
        <taxon>Paraneoptera</taxon>
        <taxon>Psocodea</taxon>
        <taxon>Troctomorpha</taxon>
        <taxon>Phthiraptera</taxon>
        <taxon>Amblycera</taxon>
        <taxon>Menoponidae</taxon>
        <taxon>Menopon</taxon>
    </lineage>
</organism>
<dbReference type="Pfam" id="PF03484">
    <property type="entry name" value="B5"/>
    <property type="match status" value="1"/>
</dbReference>
<evidence type="ECO:0000259" key="17">
    <source>
        <dbReference type="PROSITE" id="PS51483"/>
    </source>
</evidence>
<dbReference type="InterPro" id="IPR045060">
    <property type="entry name" value="Phe-tRNA-ligase_IIc_bsu"/>
</dbReference>
<dbReference type="InterPro" id="IPR045864">
    <property type="entry name" value="aa-tRNA-synth_II/BPL/LPL"/>
</dbReference>
<evidence type="ECO:0000256" key="10">
    <source>
        <dbReference type="ARBA" id="ARBA00022840"/>
    </source>
</evidence>
<evidence type="ECO:0000256" key="13">
    <source>
        <dbReference type="ARBA" id="ARBA00023146"/>
    </source>
</evidence>
<dbReference type="GO" id="GO:0009328">
    <property type="term" value="C:phenylalanine-tRNA ligase complex"/>
    <property type="evidence" value="ECO:0007669"/>
    <property type="project" value="TreeGrafter"/>
</dbReference>
<dbReference type="Gene3D" id="3.30.56.10">
    <property type="match status" value="2"/>
</dbReference>
<evidence type="ECO:0000256" key="9">
    <source>
        <dbReference type="ARBA" id="ARBA00022741"/>
    </source>
</evidence>
<keyword evidence="10" id="KW-0067">ATP-binding</keyword>
<keyword evidence="8" id="KW-0479">Metal-binding</keyword>
<dbReference type="GO" id="GO:0005524">
    <property type="term" value="F:ATP binding"/>
    <property type="evidence" value="ECO:0007669"/>
    <property type="project" value="UniProtKB-KW"/>
</dbReference>
<comment type="subcellular location">
    <subcellularLocation>
        <location evidence="2">Cytoplasm</location>
    </subcellularLocation>
</comment>
<dbReference type="InterPro" id="IPR041616">
    <property type="entry name" value="PheRS_beta_core"/>
</dbReference>
<dbReference type="PANTHER" id="PTHR10947:SF0">
    <property type="entry name" value="PHENYLALANINE--TRNA LIGASE BETA SUBUNIT"/>
    <property type="match status" value="1"/>
</dbReference>
<dbReference type="EMBL" id="JARGDH010000057">
    <property type="protein sequence ID" value="KAL0263956.1"/>
    <property type="molecule type" value="Genomic_DNA"/>
</dbReference>
<dbReference type="EC" id="6.1.1.20" evidence="4"/>
<dbReference type="SUPFAM" id="SSF55120">
    <property type="entry name" value="Pseudouridine synthase"/>
    <property type="match status" value="1"/>
</dbReference>
<keyword evidence="12" id="KW-0648">Protein biosynthesis</keyword>
<evidence type="ECO:0000256" key="16">
    <source>
        <dbReference type="SAM" id="MobiDB-lite"/>
    </source>
</evidence>
<gene>
    <name evidence="18" type="ORF">PYX00_010902</name>
</gene>